<dbReference type="InterPro" id="IPR048319">
    <property type="entry name" value="Vps52_CC"/>
</dbReference>
<evidence type="ECO:0000313" key="9">
    <source>
        <dbReference type="EMBL" id="CAH1388423.1"/>
    </source>
</evidence>
<dbReference type="GO" id="GO:0019905">
    <property type="term" value="F:syntaxin binding"/>
    <property type="evidence" value="ECO:0007669"/>
    <property type="project" value="TreeGrafter"/>
</dbReference>
<protein>
    <recommendedName>
        <fullName evidence="3">Vacuolar protein sorting-associated protein 52 homolog</fullName>
    </recommendedName>
</protein>
<dbReference type="Pfam" id="PF04129">
    <property type="entry name" value="Vps52_CC"/>
    <property type="match status" value="1"/>
</dbReference>
<name>A0A9P0GWB9_NEZVI</name>
<keyword evidence="5" id="KW-0653">Protein transport</keyword>
<comment type="subcellular location">
    <subcellularLocation>
        <location evidence="1">Golgi apparatus</location>
        <location evidence="1">trans-Golgi network</location>
    </subcellularLocation>
</comment>
<keyword evidence="6" id="KW-0333">Golgi apparatus</keyword>
<keyword evidence="10" id="KW-1185">Reference proteome</keyword>
<dbReference type="PANTHER" id="PTHR14190:SF7">
    <property type="entry name" value="VACUOLAR PROTEIN SORTING-ASSOCIATED PROTEIN 52 HOMOLOG"/>
    <property type="match status" value="1"/>
</dbReference>
<dbReference type="GO" id="GO:0032456">
    <property type="term" value="P:endocytic recycling"/>
    <property type="evidence" value="ECO:0007669"/>
    <property type="project" value="TreeGrafter"/>
</dbReference>
<dbReference type="InterPro" id="IPR007258">
    <property type="entry name" value="Vps52"/>
</dbReference>
<gene>
    <name evidence="9" type="ORF">NEZAVI_LOCUS55</name>
</gene>
<dbReference type="EMBL" id="OV725077">
    <property type="protein sequence ID" value="CAH1388423.1"/>
    <property type="molecule type" value="Genomic_DNA"/>
</dbReference>
<evidence type="ECO:0000259" key="7">
    <source>
        <dbReference type="Pfam" id="PF04129"/>
    </source>
</evidence>
<evidence type="ECO:0000256" key="4">
    <source>
        <dbReference type="ARBA" id="ARBA00022448"/>
    </source>
</evidence>
<keyword evidence="4" id="KW-0813">Transport</keyword>
<dbReference type="GO" id="GO:0005829">
    <property type="term" value="C:cytosol"/>
    <property type="evidence" value="ECO:0007669"/>
    <property type="project" value="GOC"/>
</dbReference>
<dbReference type="GO" id="GO:0000938">
    <property type="term" value="C:GARP complex"/>
    <property type="evidence" value="ECO:0007669"/>
    <property type="project" value="TreeGrafter"/>
</dbReference>
<feature type="domain" description="Vps52 coiled-coil" evidence="7">
    <location>
        <begin position="53"/>
        <end position="223"/>
    </location>
</feature>
<evidence type="ECO:0000256" key="5">
    <source>
        <dbReference type="ARBA" id="ARBA00022927"/>
    </source>
</evidence>
<sequence>MAKDSVNNAEVLECYLEDEEVQEVLKAGTDLREYSRQIERQLKDVENKSIQNYIKESQNIVSLHNQINACDKILERMESMLLSFQSDLGSISNEIVYLQKKSIIMSQQLHNRQAVRGQLSQFIDDMAVPEALIKGILDKPVTDKDFLNQLSVLNHKISFVKEQGFKEVKSCQDVKDILEKLKIKAVTKIRAYLLEQISKFRKPMANYQIPQRGILKYKFFFEFALTNERAVAQEICGSYVDTMGKIYYSYFKYYSSLLSKLMYETQASKDDLMGIEETGRGGLFSKASLRQKNTVFTIGNRGDVLTSLLEAPIIVPHAEQKTEKRYPYEALFRCEQYALVDNACREFHFISEFFIVKGNAAFDLFSQIMGKTLALLIKNVENYTGTCYDTISLFLCAQLVLRYRLLCHKHAVPALDAYWDELLEILWPRFEYVFRLNIHSIKECDPTKFNKETKPHYIARRYAEFSGALVSLSESYPNELVSRLLAQLLEEVECFIFRMAAIFSNRQQQLVFHINNYDMILSTLLERTRDNCREAERMKQLLATYSSEYAEEVLSPSFGGIIQFVKEYETLADKQDELRKLESKALVLVDSFLSSWKAGIESVNKEIVGCFPNLVTGSSLVQLALATLLQYYDRFTKILSPAAKAKAVNIHQIKVEIKKYKNSFS</sequence>
<organism evidence="9 10">
    <name type="scientific">Nezara viridula</name>
    <name type="common">Southern green stink bug</name>
    <name type="synonym">Cimex viridulus</name>
    <dbReference type="NCBI Taxonomy" id="85310"/>
    <lineage>
        <taxon>Eukaryota</taxon>
        <taxon>Metazoa</taxon>
        <taxon>Ecdysozoa</taxon>
        <taxon>Arthropoda</taxon>
        <taxon>Hexapoda</taxon>
        <taxon>Insecta</taxon>
        <taxon>Pterygota</taxon>
        <taxon>Neoptera</taxon>
        <taxon>Paraneoptera</taxon>
        <taxon>Hemiptera</taxon>
        <taxon>Heteroptera</taxon>
        <taxon>Panheteroptera</taxon>
        <taxon>Pentatomomorpha</taxon>
        <taxon>Pentatomoidea</taxon>
        <taxon>Pentatomidae</taxon>
        <taxon>Pentatominae</taxon>
        <taxon>Nezara</taxon>
    </lineage>
</organism>
<reference evidence="9" key="1">
    <citation type="submission" date="2022-01" db="EMBL/GenBank/DDBJ databases">
        <authorList>
            <person name="King R."/>
        </authorList>
    </citation>
    <scope>NUCLEOTIDE SEQUENCE</scope>
</reference>
<accession>A0A9P0GWB9</accession>
<dbReference type="GO" id="GO:0007041">
    <property type="term" value="P:lysosomal transport"/>
    <property type="evidence" value="ECO:0007669"/>
    <property type="project" value="TreeGrafter"/>
</dbReference>
<feature type="domain" description="Vps52 C-terminal" evidence="8">
    <location>
        <begin position="241"/>
        <end position="549"/>
    </location>
</feature>
<dbReference type="Pfam" id="PF20655">
    <property type="entry name" value="Vps52_C"/>
    <property type="match status" value="1"/>
</dbReference>
<evidence type="ECO:0000256" key="1">
    <source>
        <dbReference type="ARBA" id="ARBA00004601"/>
    </source>
</evidence>
<dbReference type="GO" id="GO:0015031">
    <property type="term" value="P:protein transport"/>
    <property type="evidence" value="ECO:0007669"/>
    <property type="project" value="UniProtKB-KW"/>
</dbReference>
<dbReference type="AlphaFoldDB" id="A0A9P0GWB9"/>
<dbReference type="PANTHER" id="PTHR14190">
    <property type="entry name" value="SUPPRESSOR OF ACTIN MUTATIONS 2/VACUOLAR PROTEIN SORTING 52"/>
    <property type="match status" value="1"/>
</dbReference>
<dbReference type="InterPro" id="IPR048361">
    <property type="entry name" value="Vps52_C"/>
</dbReference>
<dbReference type="GO" id="GO:0006896">
    <property type="term" value="P:Golgi to vacuole transport"/>
    <property type="evidence" value="ECO:0007669"/>
    <property type="project" value="TreeGrafter"/>
</dbReference>
<evidence type="ECO:0000256" key="3">
    <source>
        <dbReference type="ARBA" id="ARBA00017083"/>
    </source>
</evidence>
<comment type="similarity">
    <text evidence="2">Belongs to the VPS52 family.</text>
</comment>
<evidence type="ECO:0000313" key="10">
    <source>
        <dbReference type="Proteomes" id="UP001152798"/>
    </source>
</evidence>
<dbReference type="OrthoDB" id="19482at2759"/>
<proteinExistence type="inferred from homology"/>
<evidence type="ECO:0000256" key="6">
    <source>
        <dbReference type="ARBA" id="ARBA00023034"/>
    </source>
</evidence>
<evidence type="ECO:0000256" key="2">
    <source>
        <dbReference type="ARBA" id="ARBA00008180"/>
    </source>
</evidence>
<dbReference type="Proteomes" id="UP001152798">
    <property type="component" value="Chromosome 1"/>
</dbReference>
<dbReference type="GO" id="GO:0042147">
    <property type="term" value="P:retrograde transport, endosome to Golgi"/>
    <property type="evidence" value="ECO:0007669"/>
    <property type="project" value="TreeGrafter"/>
</dbReference>
<evidence type="ECO:0000259" key="8">
    <source>
        <dbReference type="Pfam" id="PF20655"/>
    </source>
</evidence>